<dbReference type="Proteomes" id="UP001456524">
    <property type="component" value="Unassembled WGS sequence"/>
</dbReference>
<feature type="non-terminal residue" evidence="2">
    <location>
        <position position="359"/>
    </location>
</feature>
<keyword evidence="3" id="KW-1185">Reference proteome</keyword>
<evidence type="ECO:0000313" key="3">
    <source>
        <dbReference type="Proteomes" id="UP001456524"/>
    </source>
</evidence>
<proteinExistence type="predicted"/>
<protein>
    <recommendedName>
        <fullName evidence="4">F-box domain-containing protein</fullName>
    </recommendedName>
</protein>
<comment type="caution">
    <text evidence="2">The sequence shown here is derived from an EMBL/GenBank/DDBJ whole genome shotgun (WGS) entry which is preliminary data.</text>
</comment>
<sequence length="359" mass="41631">MRDDHGVLAFKVEPQVARPPNHPPEPSVLGKRAITREAPTPPPAKKHKSSKASGPTRIRKDRRVHTPVYQDVWKRIFELSDPAMLFTYEKVSSEFRQALGYSHIWRHAMRHHFGPNLPPTPSGITDRQYTDLLSGQGCMSCREPKARKTYWAFLRRWCTKCFGEKIIKQDDCFAYNQKFPGMLETIPCATVDSWNHYSYAGWGDDDGRSRTSGNQPVYLKEDLSTTSKAYADFVIALGQRNLTSEQVVEEQTAYIKERKAKLEALMDERYEIDKFEKKWIAMRAAKSSDLKTQRKEYIIRKAAQLDPPMTEDVLNLIPAYQDNIKINKEFKTEKFWKVLKTKLEEARPEAEKVVAMERR</sequence>
<name>A0ABR1Y5V2_9PEZI</name>
<evidence type="ECO:0000256" key="1">
    <source>
        <dbReference type="SAM" id="MobiDB-lite"/>
    </source>
</evidence>
<organism evidence="2 3">
    <name type="scientific">Phyllosticta citrichinensis</name>
    <dbReference type="NCBI Taxonomy" id="1130410"/>
    <lineage>
        <taxon>Eukaryota</taxon>
        <taxon>Fungi</taxon>
        <taxon>Dikarya</taxon>
        <taxon>Ascomycota</taxon>
        <taxon>Pezizomycotina</taxon>
        <taxon>Dothideomycetes</taxon>
        <taxon>Dothideomycetes incertae sedis</taxon>
        <taxon>Botryosphaeriales</taxon>
        <taxon>Phyllostictaceae</taxon>
        <taxon>Phyllosticta</taxon>
    </lineage>
</organism>
<evidence type="ECO:0008006" key="4">
    <source>
        <dbReference type="Google" id="ProtNLM"/>
    </source>
</evidence>
<gene>
    <name evidence="2" type="ORF">IWX90DRAFT_376936</name>
</gene>
<accession>A0ABR1Y5V2</accession>
<evidence type="ECO:0000313" key="2">
    <source>
        <dbReference type="EMBL" id="KAK8177133.1"/>
    </source>
</evidence>
<reference evidence="2 3" key="1">
    <citation type="journal article" date="2022" name="G3 (Bethesda)">
        <title>Enemy or ally: a genomic approach to elucidate the lifestyle of Phyllosticta citrichinaensis.</title>
        <authorList>
            <person name="Buijs V.A."/>
            <person name="Groenewald J.Z."/>
            <person name="Haridas S."/>
            <person name="LaButti K.M."/>
            <person name="Lipzen A."/>
            <person name="Martin F.M."/>
            <person name="Barry K."/>
            <person name="Grigoriev I.V."/>
            <person name="Crous P.W."/>
            <person name="Seidl M.F."/>
        </authorList>
    </citation>
    <scope>NUCLEOTIDE SEQUENCE [LARGE SCALE GENOMIC DNA]</scope>
    <source>
        <strain evidence="2 3">CBS 129764</strain>
    </source>
</reference>
<dbReference type="EMBL" id="JBBWUH010000001">
    <property type="protein sequence ID" value="KAK8177133.1"/>
    <property type="molecule type" value="Genomic_DNA"/>
</dbReference>
<feature type="region of interest" description="Disordered" evidence="1">
    <location>
        <begin position="1"/>
        <end position="63"/>
    </location>
</feature>